<feature type="transmembrane region" description="Helical" evidence="1">
    <location>
        <begin position="144"/>
        <end position="163"/>
    </location>
</feature>
<evidence type="ECO:0000256" key="1">
    <source>
        <dbReference type="SAM" id="Phobius"/>
    </source>
</evidence>
<dbReference type="AlphaFoldDB" id="A0A179BP48"/>
<dbReference type="RefSeq" id="WP_064217694.1">
    <property type="nucleotide sequence ID" value="NZ_LVXZ01000003.1"/>
</dbReference>
<proteinExistence type="predicted"/>
<comment type="caution">
    <text evidence="2">The sequence shown here is derived from an EMBL/GenBank/DDBJ whole genome shotgun (WGS) entry which is preliminary data.</text>
</comment>
<feature type="transmembrane region" description="Helical" evidence="1">
    <location>
        <begin position="169"/>
        <end position="191"/>
    </location>
</feature>
<accession>A0A179BP48</accession>
<keyword evidence="1" id="KW-0812">Transmembrane</keyword>
<sequence length="213" mass="24675">MDSFLKLYGLYRSVPRWKVALSIYQGASSRLKWLLWSTKAFFAVFASLQFILIPNWPYFLLMLAAACAWGWLFYKAHKSAFSHEYSAHPERMKYFERDYQYVRYLQFREKLNGVASRQDIQGALAFLSEQIQSNSVPPVSSHPVITFLFAAIFAILGSAAGHWPAKYTVASLLILLVLLYFSYMILGAVNTTQSDLKEFKRFLLWPRDERPEA</sequence>
<protein>
    <submittedName>
        <fullName evidence="2">Uncharacterized protein</fullName>
    </submittedName>
</protein>
<keyword evidence="1" id="KW-0472">Membrane</keyword>
<name>A0A179BP48_ACIFR</name>
<keyword evidence="1" id="KW-1133">Transmembrane helix</keyword>
<evidence type="ECO:0000313" key="2">
    <source>
        <dbReference type="EMBL" id="OAP93557.1"/>
    </source>
</evidence>
<organism evidence="2 3">
    <name type="scientific">Acidithiobacillus ferrooxidans</name>
    <name type="common">Thiobacillus ferrooxidans</name>
    <dbReference type="NCBI Taxonomy" id="920"/>
    <lineage>
        <taxon>Bacteria</taxon>
        <taxon>Pseudomonadati</taxon>
        <taxon>Pseudomonadota</taxon>
        <taxon>Acidithiobacillia</taxon>
        <taxon>Acidithiobacillales</taxon>
        <taxon>Acidithiobacillaceae</taxon>
        <taxon>Acidithiobacillus</taxon>
    </lineage>
</organism>
<feature type="transmembrane region" description="Helical" evidence="1">
    <location>
        <begin position="58"/>
        <end position="74"/>
    </location>
</feature>
<gene>
    <name evidence="2" type="ORF">A4H96_00150</name>
</gene>
<reference evidence="2 3" key="1">
    <citation type="submission" date="2016-04" db="EMBL/GenBank/DDBJ databases">
        <title>Acidithiobacillus ferrooxidans genome sequencing and assembly.</title>
        <authorList>
            <person name="Zhou Z."/>
        </authorList>
    </citation>
    <scope>NUCLEOTIDE SEQUENCE [LARGE SCALE GENOMIC DNA]</scope>
    <source>
        <strain evidence="2 3">BY0502</strain>
    </source>
</reference>
<keyword evidence="3" id="KW-1185">Reference proteome</keyword>
<dbReference type="EMBL" id="LVXZ01000003">
    <property type="protein sequence ID" value="OAP93557.1"/>
    <property type="molecule type" value="Genomic_DNA"/>
</dbReference>
<dbReference type="Proteomes" id="UP000078302">
    <property type="component" value="Unassembled WGS sequence"/>
</dbReference>
<dbReference type="OrthoDB" id="9990477at2"/>
<evidence type="ECO:0000313" key="3">
    <source>
        <dbReference type="Proteomes" id="UP000078302"/>
    </source>
</evidence>